<name>A0A2A6BCG3_PRIPA</name>
<feature type="compositionally biased region" description="Low complexity" evidence="1">
    <location>
        <begin position="198"/>
        <end position="207"/>
    </location>
</feature>
<gene>
    <name evidence="3" type="primary">WBGene00105337</name>
</gene>
<feature type="compositionally biased region" description="Basic and acidic residues" evidence="1">
    <location>
        <begin position="30"/>
        <end position="52"/>
    </location>
</feature>
<organism evidence="3 4">
    <name type="scientific">Pristionchus pacificus</name>
    <name type="common">Parasitic nematode worm</name>
    <dbReference type="NCBI Taxonomy" id="54126"/>
    <lineage>
        <taxon>Eukaryota</taxon>
        <taxon>Metazoa</taxon>
        <taxon>Ecdysozoa</taxon>
        <taxon>Nematoda</taxon>
        <taxon>Chromadorea</taxon>
        <taxon>Rhabditida</taxon>
        <taxon>Rhabditina</taxon>
        <taxon>Diplogasteromorpha</taxon>
        <taxon>Diplogasteroidea</taxon>
        <taxon>Neodiplogasteridae</taxon>
        <taxon>Pristionchus</taxon>
    </lineage>
</organism>
<feature type="region of interest" description="Disordered" evidence="1">
    <location>
        <begin position="22"/>
        <end position="293"/>
    </location>
</feature>
<feature type="signal peptide" evidence="2">
    <location>
        <begin position="1"/>
        <end position="19"/>
    </location>
</feature>
<protein>
    <submittedName>
        <fullName evidence="3">Uncharacterized protein</fullName>
    </submittedName>
</protein>
<keyword evidence="2" id="KW-0732">Signal</keyword>
<feature type="compositionally biased region" description="Polar residues" evidence="1">
    <location>
        <begin position="244"/>
        <end position="254"/>
    </location>
</feature>
<feature type="compositionally biased region" description="Polar residues" evidence="1">
    <location>
        <begin position="63"/>
        <end position="84"/>
    </location>
</feature>
<feature type="compositionally biased region" description="Low complexity" evidence="1">
    <location>
        <begin position="267"/>
        <end position="278"/>
    </location>
</feature>
<sequence length="413" mass="43827">MNSALLLLLLAALASLAAAQDTQGASVDTAKGDAEKTDSNEKYHTVTEDKLDTAAVLLDDTPDNSNRVGDDAGNSTTIAETGSNRAADETTSPLNTTTTESENAPTSVEDPQITVERDGDKQISKVEVDGREYKIVVEPASEAGDSGKRKNETAPATQKTPEDNSASSTVTTSGSTAENSSTVEVTTQESSSEDESSTKSTKATEVEASTQERNTEEESYTKSTNDSTIEVTTQKIGSEEETSIKSINATTVEVTTQKTGSEEETSTKSTISSSEPTKAPASENAVDELPKIHNRRKREAGYAVVDPIITVERDGAKEMHTLDLEGVRYQIVIEPEFVDDPNVDKTQDDGIDNEDLMTMELGMKIRKDDKQTAASGNGTATILKNFPTPGELSTEAPLAAKGGDNITKTTVAA</sequence>
<dbReference type="AlphaFoldDB" id="A0A2A6BCG3"/>
<reference evidence="4" key="1">
    <citation type="journal article" date="2008" name="Nat. Genet.">
        <title>The Pristionchus pacificus genome provides a unique perspective on nematode lifestyle and parasitism.</title>
        <authorList>
            <person name="Dieterich C."/>
            <person name="Clifton S.W."/>
            <person name="Schuster L.N."/>
            <person name="Chinwalla A."/>
            <person name="Delehaunty K."/>
            <person name="Dinkelacker I."/>
            <person name="Fulton L."/>
            <person name="Fulton R."/>
            <person name="Godfrey J."/>
            <person name="Minx P."/>
            <person name="Mitreva M."/>
            <person name="Roeseler W."/>
            <person name="Tian H."/>
            <person name="Witte H."/>
            <person name="Yang S.P."/>
            <person name="Wilson R.K."/>
            <person name="Sommer R.J."/>
        </authorList>
    </citation>
    <scope>NUCLEOTIDE SEQUENCE [LARGE SCALE GENOMIC DNA]</scope>
    <source>
        <strain evidence="4">PS312</strain>
    </source>
</reference>
<evidence type="ECO:0000313" key="4">
    <source>
        <dbReference type="Proteomes" id="UP000005239"/>
    </source>
</evidence>
<accession>A0A8R1YDI6</accession>
<feature type="compositionally biased region" description="Polar residues" evidence="1">
    <location>
        <begin position="372"/>
        <end position="382"/>
    </location>
</feature>
<accession>A0A2A6BCG3</accession>
<feature type="compositionally biased region" description="Low complexity" evidence="1">
    <location>
        <begin position="165"/>
        <end position="190"/>
    </location>
</feature>
<dbReference type="Proteomes" id="UP000005239">
    <property type="component" value="Unassembled WGS sequence"/>
</dbReference>
<keyword evidence="4" id="KW-1185">Reference proteome</keyword>
<feature type="compositionally biased region" description="Basic and acidic residues" evidence="1">
    <location>
        <begin position="115"/>
        <end position="135"/>
    </location>
</feature>
<evidence type="ECO:0000256" key="2">
    <source>
        <dbReference type="SAM" id="SignalP"/>
    </source>
</evidence>
<feature type="region of interest" description="Disordered" evidence="1">
    <location>
        <begin position="368"/>
        <end position="413"/>
    </location>
</feature>
<reference evidence="3" key="2">
    <citation type="submission" date="2022-06" db="UniProtKB">
        <authorList>
            <consortium name="EnsemblMetazoa"/>
        </authorList>
    </citation>
    <scope>IDENTIFICATION</scope>
    <source>
        <strain evidence="3">PS312</strain>
    </source>
</reference>
<evidence type="ECO:0000313" key="3">
    <source>
        <dbReference type="EnsemblMetazoa" id="PPA15783.1"/>
    </source>
</evidence>
<proteinExistence type="predicted"/>
<evidence type="ECO:0000256" key="1">
    <source>
        <dbReference type="SAM" id="MobiDB-lite"/>
    </source>
</evidence>
<dbReference type="EnsemblMetazoa" id="PPA15783.1">
    <property type="protein sequence ID" value="PPA15783.1"/>
    <property type="gene ID" value="WBGene00105337"/>
</dbReference>
<feature type="compositionally biased region" description="Polar residues" evidence="1">
    <location>
        <begin position="221"/>
        <end position="236"/>
    </location>
</feature>
<feature type="chain" id="PRO_5043971766" evidence="2">
    <location>
        <begin position="20"/>
        <end position="413"/>
    </location>
</feature>
<feature type="compositionally biased region" description="Low complexity" evidence="1">
    <location>
        <begin position="89"/>
        <end position="103"/>
    </location>
</feature>